<dbReference type="EMBL" id="CAUYUJ010015982">
    <property type="protein sequence ID" value="CAK0860474.1"/>
    <property type="molecule type" value="Genomic_DNA"/>
</dbReference>
<accession>A0ABN9UMC1</accession>
<dbReference type="Proteomes" id="UP001189429">
    <property type="component" value="Unassembled WGS sequence"/>
</dbReference>
<evidence type="ECO:0000313" key="3">
    <source>
        <dbReference type="Proteomes" id="UP001189429"/>
    </source>
</evidence>
<feature type="region of interest" description="Disordered" evidence="1">
    <location>
        <begin position="83"/>
        <end position="110"/>
    </location>
</feature>
<protein>
    <recommendedName>
        <fullName evidence="4">40S ribosomal protein S25</fullName>
    </recommendedName>
</protein>
<reference evidence="2" key="1">
    <citation type="submission" date="2023-10" db="EMBL/GenBank/DDBJ databases">
        <authorList>
            <person name="Chen Y."/>
            <person name="Shah S."/>
            <person name="Dougan E. K."/>
            <person name="Thang M."/>
            <person name="Chan C."/>
        </authorList>
    </citation>
    <scope>NUCLEOTIDE SEQUENCE [LARGE SCALE GENOMIC DNA]</scope>
</reference>
<sequence length="110" mass="12237">MAPKAKKDDKKKGKTVAVTSKKAEEARKKELVQGEGAGRLKVLESLHCTGVLTSRPASRDVRIEQVTMSIYGRELFRDATLKINHGRPGVPPRPRGSRATDWTQRDSLAW</sequence>
<comment type="caution">
    <text evidence="2">The sequence shown here is derived from an EMBL/GenBank/DDBJ whole genome shotgun (WGS) entry which is preliminary data.</text>
</comment>
<evidence type="ECO:0008006" key="4">
    <source>
        <dbReference type="Google" id="ProtNLM"/>
    </source>
</evidence>
<proteinExistence type="predicted"/>
<feature type="compositionally biased region" description="Basic and acidic residues" evidence="1">
    <location>
        <begin position="1"/>
        <end position="11"/>
    </location>
</feature>
<gene>
    <name evidence="2" type="ORF">PCOR1329_LOCUS49434</name>
</gene>
<name>A0ABN9UMC1_9DINO</name>
<organism evidence="2 3">
    <name type="scientific">Prorocentrum cordatum</name>
    <dbReference type="NCBI Taxonomy" id="2364126"/>
    <lineage>
        <taxon>Eukaryota</taxon>
        <taxon>Sar</taxon>
        <taxon>Alveolata</taxon>
        <taxon>Dinophyceae</taxon>
        <taxon>Prorocentrales</taxon>
        <taxon>Prorocentraceae</taxon>
        <taxon>Prorocentrum</taxon>
    </lineage>
</organism>
<feature type="compositionally biased region" description="Polar residues" evidence="1">
    <location>
        <begin position="100"/>
        <end position="110"/>
    </location>
</feature>
<evidence type="ECO:0000313" key="2">
    <source>
        <dbReference type="EMBL" id="CAK0860474.1"/>
    </source>
</evidence>
<keyword evidence="3" id="KW-1185">Reference proteome</keyword>
<evidence type="ECO:0000256" key="1">
    <source>
        <dbReference type="SAM" id="MobiDB-lite"/>
    </source>
</evidence>
<feature type="region of interest" description="Disordered" evidence="1">
    <location>
        <begin position="1"/>
        <end position="20"/>
    </location>
</feature>